<dbReference type="EMBL" id="LSDC01000100">
    <property type="protein sequence ID" value="KXB58282.1"/>
    <property type="molecule type" value="Genomic_DNA"/>
</dbReference>
<dbReference type="PATRIC" id="fig|1379.3.peg.1449"/>
<evidence type="ECO:0000256" key="4">
    <source>
        <dbReference type="ARBA" id="ARBA00022679"/>
    </source>
</evidence>
<dbReference type="PANTHER" id="PTHR43648">
    <property type="entry name" value="ELECTRON TRANSFER FLAVOPROTEIN BETA SUBUNIT LYSINE METHYLTRANSFERASE"/>
    <property type="match status" value="1"/>
</dbReference>
<dbReference type="OrthoDB" id="9785995at2"/>
<dbReference type="GO" id="GO:0005737">
    <property type="term" value="C:cytoplasm"/>
    <property type="evidence" value="ECO:0007669"/>
    <property type="project" value="UniProtKB-SubCell"/>
</dbReference>
<keyword evidence="2 6" id="KW-0963">Cytoplasm</keyword>
<reference evidence="8" key="1">
    <citation type="submission" date="2016-01" db="EMBL/GenBank/DDBJ databases">
        <authorList>
            <person name="Mitreva M."/>
            <person name="Pepin K.H."/>
            <person name="Mihindukulasuriya K.A."/>
            <person name="Fulton R."/>
            <person name="Fronick C."/>
            <person name="O'Laughlin M."/>
            <person name="Miner T."/>
            <person name="Herter B."/>
            <person name="Rosa B.A."/>
            <person name="Cordes M."/>
            <person name="Tomlinson C."/>
            <person name="Wollam A."/>
            <person name="Palsikar V.B."/>
            <person name="Mardis E.R."/>
            <person name="Wilson R.K."/>
        </authorList>
    </citation>
    <scope>NUCLEOTIDE SEQUENCE [LARGE SCALE GENOMIC DNA]</scope>
    <source>
        <strain evidence="8">DNF01167</strain>
    </source>
</reference>
<keyword evidence="4 6" id="KW-0808">Transferase</keyword>
<dbReference type="NCBIfam" id="TIGR00406">
    <property type="entry name" value="prmA"/>
    <property type="match status" value="1"/>
</dbReference>
<dbReference type="Gene3D" id="3.40.50.150">
    <property type="entry name" value="Vaccinia Virus protein VP39"/>
    <property type="match status" value="1"/>
</dbReference>
<dbReference type="PANTHER" id="PTHR43648:SF1">
    <property type="entry name" value="ELECTRON TRANSFER FLAVOPROTEIN BETA SUBUNIT LYSINE METHYLTRANSFERASE"/>
    <property type="match status" value="1"/>
</dbReference>
<feature type="binding site" evidence="6">
    <location>
        <position position="248"/>
    </location>
    <ligand>
        <name>S-adenosyl-L-methionine</name>
        <dbReference type="ChEBI" id="CHEBI:59789"/>
    </ligand>
</feature>
<accession>A0A133ZSA6</accession>
<evidence type="ECO:0000256" key="3">
    <source>
        <dbReference type="ARBA" id="ARBA00022603"/>
    </source>
</evidence>
<dbReference type="Proteomes" id="UP000070355">
    <property type="component" value="Unassembled WGS sequence"/>
</dbReference>
<gene>
    <name evidence="6" type="primary">prmA</name>
    <name evidence="7" type="ORF">HMPREF3186_01464</name>
</gene>
<comment type="similarity">
    <text evidence="1 6">Belongs to the methyltransferase superfamily. PrmA family.</text>
</comment>
<dbReference type="SUPFAM" id="SSF53335">
    <property type="entry name" value="S-adenosyl-L-methionine-dependent methyltransferases"/>
    <property type="match status" value="1"/>
</dbReference>
<proteinExistence type="inferred from homology"/>
<dbReference type="GO" id="GO:0016279">
    <property type="term" value="F:protein-lysine N-methyltransferase activity"/>
    <property type="evidence" value="ECO:0007669"/>
    <property type="project" value="RHEA"/>
</dbReference>
<dbReference type="InterPro" id="IPR004498">
    <property type="entry name" value="Ribosomal_PrmA_MeTrfase"/>
</dbReference>
<keyword evidence="7" id="KW-0687">Ribonucleoprotein</keyword>
<dbReference type="RefSeq" id="WP_060914549.1">
    <property type="nucleotide sequence ID" value="NZ_KQ959982.1"/>
</dbReference>
<feature type="binding site" evidence="6">
    <location>
        <position position="205"/>
    </location>
    <ligand>
        <name>S-adenosyl-L-methionine</name>
        <dbReference type="ChEBI" id="CHEBI:59789"/>
    </ligand>
</feature>
<dbReference type="Pfam" id="PF06325">
    <property type="entry name" value="PrmA"/>
    <property type="match status" value="1"/>
</dbReference>
<protein>
    <recommendedName>
        <fullName evidence="6">Ribosomal protein L11 methyltransferase</fullName>
        <shortName evidence="6">L11 Mtase</shortName>
        <ecNumber evidence="6">2.1.1.-</ecNumber>
    </recommendedName>
</protein>
<dbReference type="HAMAP" id="MF_00735">
    <property type="entry name" value="Methyltr_PrmA"/>
    <property type="match status" value="1"/>
</dbReference>
<comment type="caution">
    <text evidence="7">The sequence shown here is derived from an EMBL/GenBank/DDBJ whole genome shotgun (WGS) entry which is preliminary data.</text>
</comment>
<sequence length="311" mass="35265">MENWVEITIHTTNEASEIVESILLDYGSTGVAIEDPTTLEENLHDDFGTIVELSPADYPEVGVIVKGYINELNFDEETFKRFEAELLTLAENINIGDFFKIETTIIQDSDWENSWKDYFDILNIGEKFVIVPTWREYENTENKYIINIDPGMAFGTGGHETTSLCIKNLEKYVQRTDNVIDVGCGSGILSIAASYLTDGNIKAVDLDRLAVDVSFENFALNNLEKRIEVDQASLLTKETKKYNIIVANILAHIIELMIDDAYNLLEDGGYYITSGIIEEKKDELLEKMLERGFKLVEETSDNGWYSFVVTK</sequence>
<dbReference type="EC" id="2.1.1.-" evidence="6"/>
<evidence type="ECO:0000256" key="5">
    <source>
        <dbReference type="ARBA" id="ARBA00022691"/>
    </source>
</evidence>
<evidence type="ECO:0000256" key="1">
    <source>
        <dbReference type="ARBA" id="ARBA00009741"/>
    </source>
</evidence>
<feature type="binding site" evidence="6">
    <location>
        <position position="183"/>
    </location>
    <ligand>
        <name>S-adenosyl-L-methionine</name>
        <dbReference type="ChEBI" id="CHEBI:59789"/>
    </ligand>
</feature>
<comment type="catalytic activity">
    <reaction evidence="6">
        <text>L-lysyl-[protein] + 3 S-adenosyl-L-methionine = N(6),N(6),N(6)-trimethyl-L-lysyl-[protein] + 3 S-adenosyl-L-homocysteine + 3 H(+)</text>
        <dbReference type="Rhea" id="RHEA:54192"/>
        <dbReference type="Rhea" id="RHEA-COMP:9752"/>
        <dbReference type="Rhea" id="RHEA-COMP:13826"/>
        <dbReference type="ChEBI" id="CHEBI:15378"/>
        <dbReference type="ChEBI" id="CHEBI:29969"/>
        <dbReference type="ChEBI" id="CHEBI:57856"/>
        <dbReference type="ChEBI" id="CHEBI:59789"/>
        <dbReference type="ChEBI" id="CHEBI:61961"/>
    </reaction>
</comment>
<dbReference type="AlphaFoldDB" id="A0A133ZSA6"/>
<dbReference type="PIRSF" id="PIRSF000401">
    <property type="entry name" value="RPL11_MTase"/>
    <property type="match status" value="1"/>
</dbReference>
<evidence type="ECO:0000256" key="6">
    <source>
        <dbReference type="HAMAP-Rule" id="MF_00735"/>
    </source>
</evidence>
<name>A0A133ZSA6_9BACL</name>
<dbReference type="STRING" id="1379.HMPREF3186_01464"/>
<dbReference type="InterPro" id="IPR050078">
    <property type="entry name" value="Ribosomal_L11_MeTrfase_PrmA"/>
</dbReference>
<evidence type="ECO:0000313" key="8">
    <source>
        <dbReference type="Proteomes" id="UP000070355"/>
    </source>
</evidence>
<comment type="function">
    <text evidence="6">Methylates ribosomal protein L11.</text>
</comment>
<evidence type="ECO:0000256" key="2">
    <source>
        <dbReference type="ARBA" id="ARBA00022490"/>
    </source>
</evidence>
<organism evidence="7 8">
    <name type="scientific">Gemella haemolysans</name>
    <dbReference type="NCBI Taxonomy" id="1379"/>
    <lineage>
        <taxon>Bacteria</taxon>
        <taxon>Bacillati</taxon>
        <taxon>Bacillota</taxon>
        <taxon>Bacilli</taxon>
        <taxon>Bacillales</taxon>
        <taxon>Gemellaceae</taxon>
        <taxon>Gemella</taxon>
    </lineage>
</organism>
<keyword evidence="5 6" id="KW-0949">S-adenosyl-L-methionine</keyword>
<comment type="subcellular location">
    <subcellularLocation>
        <location evidence="6">Cytoplasm</location>
    </subcellularLocation>
</comment>
<feature type="binding site" evidence="6">
    <location>
        <position position="162"/>
    </location>
    <ligand>
        <name>S-adenosyl-L-methionine</name>
        <dbReference type="ChEBI" id="CHEBI:59789"/>
    </ligand>
</feature>
<keyword evidence="7" id="KW-0689">Ribosomal protein</keyword>
<evidence type="ECO:0000313" key="7">
    <source>
        <dbReference type="EMBL" id="KXB58282.1"/>
    </source>
</evidence>
<dbReference type="CDD" id="cd02440">
    <property type="entry name" value="AdoMet_MTases"/>
    <property type="match status" value="1"/>
</dbReference>
<dbReference type="GO" id="GO:0005840">
    <property type="term" value="C:ribosome"/>
    <property type="evidence" value="ECO:0007669"/>
    <property type="project" value="UniProtKB-KW"/>
</dbReference>
<dbReference type="InterPro" id="IPR029063">
    <property type="entry name" value="SAM-dependent_MTases_sf"/>
</dbReference>
<dbReference type="GO" id="GO:0032259">
    <property type="term" value="P:methylation"/>
    <property type="evidence" value="ECO:0007669"/>
    <property type="project" value="UniProtKB-KW"/>
</dbReference>
<keyword evidence="3 6" id="KW-0489">Methyltransferase</keyword>